<dbReference type="Gene3D" id="1.10.150.130">
    <property type="match status" value="1"/>
</dbReference>
<feature type="domain" description="Tyr recombinase" evidence="5">
    <location>
        <begin position="215"/>
        <end position="375"/>
    </location>
</feature>
<keyword evidence="7" id="KW-1185">Reference proteome</keyword>
<proteinExistence type="inferred from homology"/>
<accession>A0ABS8DJ95</accession>
<reference evidence="6 7" key="1">
    <citation type="submission" date="2021-10" db="EMBL/GenBank/DDBJ databases">
        <title>Collection of gut derived symbiotic bacterial strains cultured from healthy donors.</title>
        <authorList>
            <person name="Lin H."/>
            <person name="Littmann E."/>
            <person name="Kohout C."/>
            <person name="Pamer E.G."/>
        </authorList>
    </citation>
    <scope>NUCLEOTIDE SEQUENCE [LARGE SCALE GENOMIC DNA]</scope>
    <source>
        <strain evidence="6 7">DFI.1.165</strain>
    </source>
</reference>
<comment type="similarity">
    <text evidence="1">Belongs to the 'phage' integrase family.</text>
</comment>
<dbReference type="Proteomes" id="UP001299546">
    <property type="component" value="Unassembled WGS sequence"/>
</dbReference>
<dbReference type="RefSeq" id="WP_066734714.1">
    <property type="nucleotide sequence ID" value="NZ_JAJCIQ010000007.1"/>
</dbReference>
<dbReference type="PANTHER" id="PTHR30629">
    <property type="entry name" value="PROPHAGE INTEGRASE"/>
    <property type="match status" value="1"/>
</dbReference>
<evidence type="ECO:0000313" key="7">
    <source>
        <dbReference type="Proteomes" id="UP001299546"/>
    </source>
</evidence>
<sequence>MAKRKKYPKLPNGYGQIRYLGKNRRNPYGVYPPSTEVDDIGRPKTPPAICYVKNWITGFAVLTSYRAGTYTPGDERTLESKNDEKASDLIQKLLADYNQSQNIEPREQLPTFKEVFERYYENKFKRSYGHREKKSSMEQSMCAAFKNTKSLHDREFANLTLDDLQAVIDACPLKHASLELIVTLFHQIYNYAIPNNLCERNYADYVKIEKEDDDVHGEAFTESELEKLWNDKDHPATEMILIMCYSGFRFSAYKTLDINLKEKYFQGGIKTTAGKNRVVPIHSSIYGLVKRRLRRDGSLMSISPYKFRTAMYERLNALGIKKHTPHDCRHTFSALCEKYGVNENDRKRMLGHSFSDITNRVYGHRELEDLRKEIEKIQLPINLL</sequence>
<organism evidence="6 7">
    <name type="scientific">Bariatricus massiliensis</name>
    <dbReference type="NCBI Taxonomy" id="1745713"/>
    <lineage>
        <taxon>Bacteria</taxon>
        <taxon>Bacillati</taxon>
        <taxon>Bacillota</taxon>
        <taxon>Clostridia</taxon>
        <taxon>Lachnospirales</taxon>
        <taxon>Lachnospiraceae</taxon>
        <taxon>Bariatricus</taxon>
    </lineage>
</organism>
<dbReference type="InterPro" id="IPR013762">
    <property type="entry name" value="Integrase-like_cat_sf"/>
</dbReference>
<dbReference type="InterPro" id="IPR011010">
    <property type="entry name" value="DNA_brk_join_enz"/>
</dbReference>
<keyword evidence="4" id="KW-0233">DNA recombination</keyword>
<gene>
    <name evidence="6" type="ORF">LIZ65_11090</name>
</gene>
<evidence type="ECO:0000256" key="3">
    <source>
        <dbReference type="ARBA" id="ARBA00023125"/>
    </source>
</evidence>
<keyword evidence="2" id="KW-0229">DNA integration</keyword>
<evidence type="ECO:0000313" key="6">
    <source>
        <dbReference type="EMBL" id="MCB7387834.1"/>
    </source>
</evidence>
<keyword evidence="3" id="KW-0238">DNA-binding</keyword>
<dbReference type="EMBL" id="JAJCIS010000006">
    <property type="protein sequence ID" value="MCB7387834.1"/>
    <property type="molecule type" value="Genomic_DNA"/>
</dbReference>
<dbReference type="PROSITE" id="PS51898">
    <property type="entry name" value="TYR_RECOMBINASE"/>
    <property type="match status" value="1"/>
</dbReference>
<dbReference type="InterPro" id="IPR050808">
    <property type="entry name" value="Phage_Integrase"/>
</dbReference>
<dbReference type="PANTHER" id="PTHR30629:SF2">
    <property type="entry name" value="PROPHAGE INTEGRASE INTS-RELATED"/>
    <property type="match status" value="1"/>
</dbReference>
<dbReference type="SUPFAM" id="SSF56349">
    <property type="entry name" value="DNA breaking-rejoining enzymes"/>
    <property type="match status" value="1"/>
</dbReference>
<name>A0ABS8DJ95_9FIRM</name>
<dbReference type="InterPro" id="IPR010998">
    <property type="entry name" value="Integrase_recombinase_N"/>
</dbReference>
<evidence type="ECO:0000256" key="2">
    <source>
        <dbReference type="ARBA" id="ARBA00022908"/>
    </source>
</evidence>
<dbReference type="Gene3D" id="1.10.443.10">
    <property type="entry name" value="Intergrase catalytic core"/>
    <property type="match status" value="1"/>
</dbReference>
<evidence type="ECO:0000256" key="1">
    <source>
        <dbReference type="ARBA" id="ARBA00008857"/>
    </source>
</evidence>
<evidence type="ECO:0000259" key="5">
    <source>
        <dbReference type="PROSITE" id="PS51898"/>
    </source>
</evidence>
<comment type="caution">
    <text evidence="6">The sequence shown here is derived from an EMBL/GenBank/DDBJ whole genome shotgun (WGS) entry which is preliminary data.</text>
</comment>
<evidence type="ECO:0000256" key="4">
    <source>
        <dbReference type="ARBA" id="ARBA00023172"/>
    </source>
</evidence>
<protein>
    <submittedName>
        <fullName evidence="6">Tyrosine-type recombinase/integrase</fullName>
    </submittedName>
</protein>
<dbReference type="Pfam" id="PF00589">
    <property type="entry name" value="Phage_integrase"/>
    <property type="match status" value="1"/>
</dbReference>
<dbReference type="InterPro" id="IPR002104">
    <property type="entry name" value="Integrase_catalytic"/>
</dbReference>